<feature type="coiled-coil region" evidence="1">
    <location>
        <begin position="242"/>
        <end position="269"/>
    </location>
</feature>
<evidence type="ECO:0000313" key="2">
    <source>
        <dbReference type="EMBL" id="CAE6458505.1"/>
    </source>
</evidence>
<protein>
    <submittedName>
        <fullName evidence="2">Uncharacterized protein</fullName>
    </submittedName>
</protein>
<dbReference type="Gene3D" id="1.20.1170.10">
    <property type="match status" value="1"/>
</dbReference>
<reference evidence="2" key="1">
    <citation type="submission" date="2021-01" db="EMBL/GenBank/DDBJ databases">
        <authorList>
            <person name="Kaushik A."/>
        </authorList>
    </citation>
    <scope>NUCLEOTIDE SEQUENCE</scope>
    <source>
        <strain evidence="2">AG6-10EEA</strain>
    </source>
</reference>
<dbReference type="SUPFAM" id="SSF51101">
    <property type="entry name" value="Mannose-binding lectins"/>
    <property type="match status" value="1"/>
</dbReference>
<sequence length="542" mass="59557">MADISDTELAAYVELHNCCVQDNEDAILTKTEELLGSSKSTPHVHSIGPEDDSQQIAKDALGVLQDFEDIGSELAVTNDASFKKKWDENAKSYRGTLEGTVKLAKQGSAFVQSFNDQVLSHFSEDGVNWENDRDRIADFLKNGELEKLMEQTAEASQKFTDLKYDTQAFHEMYADNATKKGQAYNAKLKEMDDNRRNIQSQIDRNRASSAQLQGSMRRAAGPGFLLGRLVRAVLSILGINTFNRADGRITQLQREEQELVNKRAAIDNQADGLAKQESALSQTRHAVSVLADKVSDMSGRLNTLANTWAEIRFNIVRLAELLQDATEIKRQDDFVRRVKLVKQAMSGLSANMQTYIKGVAPGGVIPQPVKKKAPTYDISRMYGNSDGAGGVQAFNDAQPDLDPVMSISEIRIVSGWVVDGFHVTYRLKNGGTRTVMHGSNRAGAQVFLSRTEYISAIWGRSGRADNGEPWYGDCVQQLTFQITNSVTGAQRNTGTYGQAFKLSPAATTNISWSGRLLCVAGTANNGASQVGLRGIKFVQLKP</sequence>
<evidence type="ECO:0000313" key="3">
    <source>
        <dbReference type="Proteomes" id="UP000663853"/>
    </source>
</evidence>
<dbReference type="EMBL" id="CAJMXA010001337">
    <property type="protein sequence ID" value="CAE6458505.1"/>
    <property type="molecule type" value="Genomic_DNA"/>
</dbReference>
<proteinExistence type="predicted"/>
<evidence type="ECO:0000256" key="1">
    <source>
        <dbReference type="SAM" id="Coils"/>
    </source>
</evidence>
<dbReference type="InterPro" id="IPR036404">
    <property type="entry name" value="Jacalin-like_lectin_dom_sf"/>
</dbReference>
<dbReference type="Gene3D" id="2.100.10.30">
    <property type="entry name" value="Jacalin-like lectin domain"/>
    <property type="match status" value="1"/>
</dbReference>
<gene>
    <name evidence="2" type="ORF">RDB_LOCUS58822</name>
</gene>
<organism evidence="2 3">
    <name type="scientific">Rhizoctonia solani</name>
    <dbReference type="NCBI Taxonomy" id="456999"/>
    <lineage>
        <taxon>Eukaryota</taxon>
        <taxon>Fungi</taxon>
        <taxon>Dikarya</taxon>
        <taxon>Basidiomycota</taxon>
        <taxon>Agaricomycotina</taxon>
        <taxon>Agaricomycetes</taxon>
        <taxon>Cantharellales</taxon>
        <taxon>Ceratobasidiaceae</taxon>
        <taxon>Rhizoctonia</taxon>
    </lineage>
</organism>
<dbReference type="Proteomes" id="UP000663853">
    <property type="component" value="Unassembled WGS sequence"/>
</dbReference>
<dbReference type="AlphaFoldDB" id="A0A8H3GNM3"/>
<keyword evidence="1" id="KW-0175">Coiled coil</keyword>
<name>A0A8H3GNM3_9AGAM</name>
<accession>A0A8H3GNM3</accession>
<comment type="caution">
    <text evidence="2">The sequence shown here is derived from an EMBL/GenBank/DDBJ whole genome shotgun (WGS) entry which is preliminary data.</text>
</comment>